<gene>
    <name evidence="1" type="ORF">IAA04_11115</name>
</gene>
<name>A0A9D2PD26_9FIRM</name>
<dbReference type="AlphaFoldDB" id="A0A9D2PD26"/>
<organism evidence="1 2">
    <name type="scientific">Candidatus Lachnoclostridium pullistercoris</name>
    <dbReference type="NCBI Taxonomy" id="2838632"/>
    <lineage>
        <taxon>Bacteria</taxon>
        <taxon>Bacillati</taxon>
        <taxon>Bacillota</taxon>
        <taxon>Clostridia</taxon>
        <taxon>Lachnospirales</taxon>
        <taxon>Lachnospiraceae</taxon>
    </lineage>
</organism>
<evidence type="ECO:0000313" key="1">
    <source>
        <dbReference type="EMBL" id="HJC48591.1"/>
    </source>
</evidence>
<evidence type="ECO:0000313" key="2">
    <source>
        <dbReference type="Proteomes" id="UP000823883"/>
    </source>
</evidence>
<dbReference type="EMBL" id="DWWL01000071">
    <property type="protein sequence ID" value="HJC48591.1"/>
    <property type="molecule type" value="Genomic_DNA"/>
</dbReference>
<dbReference type="Proteomes" id="UP000823883">
    <property type="component" value="Unassembled WGS sequence"/>
</dbReference>
<comment type="caution">
    <text evidence="1">The sequence shown here is derived from an EMBL/GenBank/DDBJ whole genome shotgun (WGS) entry which is preliminary data.</text>
</comment>
<sequence>MEFIKDADGKIRMEGFYCGLIDKENVEDLLKNKHPMASEVCEPAVEGFVDLIERGKWSADTGIIAVDKEGRVHDGIQRLEAMRRVMSYAADLKLWVTIRFGVEFKPLPFGPTPRTLDEIARLVYNESYGEPYREVVEFLYRHVGFSFVPIRDDELRWGHPMLAEEYVYITKNDRGKRYYKYKQLKFPEEGEVSKVYFRAMLFLLIQSGRWEIDSIEHLLDVLVHGSNDKKDLKVINHFADAKLETGIFKTNEKGCKWSDFDLIEKHLSLFIPYLDLIEGNRKNIRLLSQEKVEDFVDKQLRGIFDILAGKRYLERIDFARQNNILISPNA</sequence>
<reference evidence="1" key="1">
    <citation type="journal article" date="2021" name="PeerJ">
        <title>Extensive microbial diversity within the chicken gut microbiome revealed by metagenomics and culture.</title>
        <authorList>
            <person name="Gilroy R."/>
            <person name="Ravi A."/>
            <person name="Getino M."/>
            <person name="Pursley I."/>
            <person name="Horton D.L."/>
            <person name="Alikhan N.F."/>
            <person name="Baker D."/>
            <person name="Gharbi K."/>
            <person name="Hall N."/>
            <person name="Watson M."/>
            <person name="Adriaenssens E.M."/>
            <person name="Foster-Nyarko E."/>
            <person name="Jarju S."/>
            <person name="Secka A."/>
            <person name="Antonio M."/>
            <person name="Oren A."/>
            <person name="Chaudhuri R.R."/>
            <person name="La Ragione R."/>
            <person name="Hildebrand F."/>
            <person name="Pallen M.J."/>
        </authorList>
    </citation>
    <scope>NUCLEOTIDE SEQUENCE</scope>
    <source>
        <strain evidence="1">CHK183-5548</strain>
    </source>
</reference>
<accession>A0A9D2PD26</accession>
<protein>
    <submittedName>
        <fullName evidence="1">Uncharacterized protein</fullName>
    </submittedName>
</protein>
<reference evidence="1" key="2">
    <citation type="submission" date="2021-04" db="EMBL/GenBank/DDBJ databases">
        <authorList>
            <person name="Gilroy R."/>
        </authorList>
    </citation>
    <scope>NUCLEOTIDE SEQUENCE</scope>
    <source>
        <strain evidence="1">CHK183-5548</strain>
    </source>
</reference>
<proteinExistence type="predicted"/>